<reference evidence="2" key="1">
    <citation type="journal article" date="2023" name="G3 (Bethesda)">
        <title>A reference genome for the long-term kleptoplast-retaining sea slug Elysia crispata morphotype clarki.</title>
        <authorList>
            <person name="Eastman K.E."/>
            <person name="Pendleton A.L."/>
            <person name="Shaikh M.A."/>
            <person name="Suttiyut T."/>
            <person name="Ogas R."/>
            <person name="Tomko P."/>
            <person name="Gavelis G."/>
            <person name="Widhalm J.R."/>
            <person name="Wisecaver J.H."/>
        </authorList>
    </citation>
    <scope>NUCLEOTIDE SEQUENCE</scope>
    <source>
        <strain evidence="2">ECLA1</strain>
    </source>
</reference>
<accession>A0AAE0Y6N5</accession>
<organism evidence="2 3">
    <name type="scientific">Elysia crispata</name>
    <name type="common">lettuce slug</name>
    <dbReference type="NCBI Taxonomy" id="231223"/>
    <lineage>
        <taxon>Eukaryota</taxon>
        <taxon>Metazoa</taxon>
        <taxon>Spiralia</taxon>
        <taxon>Lophotrochozoa</taxon>
        <taxon>Mollusca</taxon>
        <taxon>Gastropoda</taxon>
        <taxon>Heterobranchia</taxon>
        <taxon>Euthyneura</taxon>
        <taxon>Panpulmonata</taxon>
        <taxon>Sacoglossa</taxon>
        <taxon>Placobranchoidea</taxon>
        <taxon>Plakobranchidae</taxon>
        <taxon>Elysia</taxon>
    </lineage>
</organism>
<comment type="caution">
    <text evidence="2">The sequence shown here is derived from an EMBL/GenBank/DDBJ whole genome shotgun (WGS) entry which is preliminary data.</text>
</comment>
<feature type="region of interest" description="Disordered" evidence="1">
    <location>
        <begin position="1"/>
        <end position="25"/>
    </location>
</feature>
<gene>
    <name evidence="2" type="ORF">RRG08_058486</name>
</gene>
<proteinExistence type="predicted"/>
<dbReference type="Proteomes" id="UP001283361">
    <property type="component" value="Unassembled WGS sequence"/>
</dbReference>
<protein>
    <submittedName>
        <fullName evidence="2">Uncharacterized protein</fullName>
    </submittedName>
</protein>
<name>A0AAE0Y6N5_9GAST</name>
<keyword evidence="3" id="KW-1185">Reference proteome</keyword>
<evidence type="ECO:0000313" key="3">
    <source>
        <dbReference type="Proteomes" id="UP001283361"/>
    </source>
</evidence>
<dbReference type="EMBL" id="JAWDGP010006855">
    <property type="protein sequence ID" value="KAK3734331.1"/>
    <property type="molecule type" value="Genomic_DNA"/>
</dbReference>
<evidence type="ECO:0000313" key="2">
    <source>
        <dbReference type="EMBL" id="KAK3734331.1"/>
    </source>
</evidence>
<evidence type="ECO:0000256" key="1">
    <source>
        <dbReference type="SAM" id="MobiDB-lite"/>
    </source>
</evidence>
<dbReference type="AlphaFoldDB" id="A0AAE0Y6N5"/>
<sequence>MLTPLHDNSREMEAQSYPSRDTFRDIEQRRNNCNDWKLNDSKQRRGRRKKLVYHLPGTLSKSIHRPDIVLPDVNRARPLIRALLTTAGLCVDNGPGTCGFTPHRKRT</sequence>